<comment type="catalytic activity">
    <reaction evidence="17 19">
        <text>N(6)-biotinyl-L-lysyl-[protein] + hydrogencarbonate + ATP = N(6)-carboxybiotinyl-L-lysyl-[protein] + ADP + phosphate + H(+)</text>
        <dbReference type="Rhea" id="RHEA:13501"/>
        <dbReference type="Rhea" id="RHEA-COMP:10505"/>
        <dbReference type="Rhea" id="RHEA-COMP:10506"/>
        <dbReference type="ChEBI" id="CHEBI:15378"/>
        <dbReference type="ChEBI" id="CHEBI:17544"/>
        <dbReference type="ChEBI" id="CHEBI:30616"/>
        <dbReference type="ChEBI" id="CHEBI:43474"/>
        <dbReference type="ChEBI" id="CHEBI:83144"/>
        <dbReference type="ChEBI" id="CHEBI:83145"/>
        <dbReference type="ChEBI" id="CHEBI:456216"/>
        <dbReference type="EC" id="6.3.4.14"/>
    </reaction>
</comment>
<evidence type="ECO:0000256" key="1">
    <source>
        <dbReference type="ARBA" id="ARBA00003761"/>
    </source>
</evidence>
<keyword evidence="8" id="KW-0479">Metal-binding</keyword>
<dbReference type="PROSITE" id="PS00866">
    <property type="entry name" value="CPSASE_1"/>
    <property type="match status" value="1"/>
</dbReference>
<dbReference type="SUPFAM" id="SSF51246">
    <property type="entry name" value="Rudiment single hybrid motif"/>
    <property type="match status" value="1"/>
</dbReference>
<proteinExistence type="predicted"/>
<dbReference type="InterPro" id="IPR011054">
    <property type="entry name" value="Rudment_hybrid_motif"/>
</dbReference>
<dbReference type="Pfam" id="PF02786">
    <property type="entry name" value="CPSase_L_D2"/>
    <property type="match status" value="1"/>
</dbReference>
<evidence type="ECO:0000313" key="22">
    <source>
        <dbReference type="EMBL" id="MDP9651236.1"/>
    </source>
</evidence>
<evidence type="ECO:0000256" key="5">
    <source>
        <dbReference type="ARBA" id="ARBA00017242"/>
    </source>
</evidence>
<dbReference type="SUPFAM" id="SSF52440">
    <property type="entry name" value="PreATP-grasp domain"/>
    <property type="match status" value="1"/>
</dbReference>
<feature type="domain" description="Biotin carboxylation" evidence="21">
    <location>
        <begin position="7"/>
        <end position="450"/>
    </location>
</feature>
<dbReference type="Gene3D" id="3.30.470.20">
    <property type="entry name" value="ATP-grasp fold, B domain"/>
    <property type="match status" value="1"/>
</dbReference>
<comment type="function">
    <text evidence="1 19">This protein is a component of the acetyl coenzyme A carboxylase complex; first, biotin carboxylase catalyzes the carboxylation of the carrier protein and then the transcarboxylase transfers the carboxyl group to form malonyl-CoA.</text>
</comment>
<dbReference type="InterPro" id="IPR005482">
    <property type="entry name" value="Biotin_COase_C"/>
</dbReference>
<keyword evidence="11 18" id="KW-0067">ATP-binding</keyword>
<dbReference type="InterPro" id="IPR051602">
    <property type="entry name" value="ACC_Biotin_Carboxylase"/>
</dbReference>
<evidence type="ECO:0000259" key="21">
    <source>
        <dbReference type="PROSITE" id="PS50979"/>
    </source>
</evidence>
<comment type="pathway">
    <text evidence="2 19">Lipid metabolism; malonyl-CoA biosynthesis; malonyl-CoA from acetyl-CoA: step 1/1.</text>
</comment>
<evidence type="ECO:0000256" key="7">
    <source>
        <dbReference type="ARBA" id="ARBA00022598"/>
    </source>
</evidence>
<keyword evidence="9 18" id="KW-0547">Nucleotide-binding</keyword>
<dbReference type="InterPro" id="IPR011764">
    <property type="entry name" value="Biotin_carboxylation_dom"/>
</dbReference>
<dbReference type="Gene3D" id="3.30.1490.20">
    <property type="entry name" value="ATP-grasp fold, A domain"/>
    <property type="match status" value="1"/>
</dbReference>
<evidence type="ECO:0000259" key="20">
    <source>
        <dbReference type="PROSITE" id="PS50975"/>
    </source>
</evidence>
<evidence type="ECO:0000256" key="12">
    <source>
        <dbReference type="ARBA" id="ARBA00022842"/>
    </source>
</evidence>
<evidence type="ECO:0000256" key="17">
    <source>
        <dbReference type="ARBA" id="ARBA00048600"/>
    </source>
</evidence>
<dbReference type="PANTHER" id="PTHR48095">
    <property type="entry name" value="PYRUVATE CARBOXYLASE SUBUNIT A"/>
    <property type="match status" value="1"/>
</dbReference>
<dbReference type="InterPro" id="IPR016185">
    <property type="entry name" value="PreATP-grasp_dom_sf"/>
</dbReference>
<dbReference type="GO" id="GO:0006633">
    <property type="term" value="P:fatty acid biosynthetic process"/>
    <property type="evidence" value="ECO:0007669"/>
    <property type="project" value="UniProtKB-KW"/>
</dbReference>
<keyword evidence="12" id="KW-0460">Magnesium</keyword>
<protein>
    <recommendedName>
        <fullName evidence="5 19">Biotin carboxylase</fullName>
        <ecNumber evidence="4 19">6.3.4.14</ecNumber>
    </recommendedName>
    <alternativeName>
        <fullName evidence="16 19">Acetyl-coenzyme A carboxylase biotin carboxylase subunit A</fullName>
    </alternativeName>
</protein>
<evidence type="ECO:0000256" key="13">
    <source>
        <dbReference type="ARBA" id="ARBA00023098"/>
    </source>
</evidence>
<evidence type="ECO:0000256" key="6">
    <source>
        <dbReference type="ARBA" id="ARBA00022516"/>
    </source>
</evidence>
<dbReference type="InterPro" id="IPR004549">
    <property type="entry name" value="Acetyl_CoA_COase_biotin_COase"/>
</dbReference>
<keyword evidence="7 19" id="KW-0436">Ligase</keyword>
<comment type="subunit">
    <text evidence="3 19">Acetyl-CoA carboxylase is a heterohexamer of biotin carboxyl carrier protein, biotin carboxylase and the two subunits of carboxyl transferase in a 2:2 complex.</text>
</comment>
<reference evidence="22" key="1">
    <citation type="submission" date="2023-07" db="EMBL/GenBank/DDBJ databases">
        <title>Sorghum-associated microbial communities from plants grown in Nebraska, USA.</title>
        <authorList>
            <person name="Schachtman D."/>
        </authorList>
    </citation>
    <scope>NUCLEOTIDE SEQUENCE</scope>
    <source>
        <strain evidence="22">DS1061</strain>
    </source>
</reference>
<evidence type="ECO:0000256" key="16">
    <source>
        <dbReference type="ARBA" id="ARBA00033786"/>
    </source>
</evidence>
<dbReference type="InterPro" id="IPR005481">
    <property type="entry name" value="BC-like_N"/>
</dbReference>
<name>A0AB73INI4_9BURK</name>
<evidence type="ECO:0000256" key="18">
    <source>
        <dbReference type="PROSITE-ProRule" id="PRU00409"/>
    </source>
</evidence>
<dbReference type="EMBL" id="JAURTK010000017">
    <property type="protein sequence ID" value="MDP9651236.1"/>
    <property type="molecule type" value="Genomic_DNA"/>
</dbReference>
<evidence type="ECO:0000256" key="4">
    <source>
        <dbReference type="ARBA" id="ARBA00013263"/>
    </source>
</evidence>
<keyword evidence="15 19" id="KW-0092">Biotin</keyword>
<dbReference type="Proteomes" id="UP001229486">
    <property type="component" value="Unassembled WGS sequence"/>
</dbReference>
<keyword evidence="13 19" id="KW-0443">Lipid metabolism</keyword>
<dbReference type="Pfam" id="PF02785">
    <property type="entry name" value="Biotin_carb_C"/>
    <property type="match status" value="1"/>
</dbReference>
<organism evidence="22 23">
    <name type="scientific">Paraburkholderia caledonica</name>
    <dbReference type="NCBI Taxonomy" id="134536"/>
    <lineage>
        <taxon>Bacteria</taxon>
        <taxon>Pseudomonadati</taxon>
        <taxon>Pseudomonadota</taxon>
        <taxon>Betaproteobacteria</taxon>
        <taxon>Burkholderiales</taxon>
        <taxon>Burkholderiaceae</taxon>
        <taxon>Paraburkholderia</taxon>
    </lineage>
</organism>
<evidence type="ECO:0000256" key="14">
    <source>
        <dbReference type="ARBA" id="ARBA00023160"/>
    </source>
</evidence>
<evidence type="ECO:0000256" key="15">
    <source>
        <dbReference type="ARBA" id="ARBA00023267"/>
    </source>
</evidence>
<evidence type="ECO:0000256" key="2">
    <source>
        <dbReference type="ARBA" id="ARBA00004956"/>
    </source>
</evidence>
<dbReference type="NCBIfam" id="NF006367">
    <property type="entry name" value="PRK08591.1"/>
    <property type="match status" value="1"/>
</dbReference>
<evidence type="ECO:0000256" key="9">
    <source>
        <dbReference type="ARBA" id="ARBA00022741"/>
    </source>
</evidence>
<accession>A0AB73INI4</accession>
<dbReference type="NCBIfam" id="TIGR00514">
    <property type="entry name" value="accC"/>
    <property type="match status" value="1"/>
</dbReference>
<keyword evidence="14 19" id="KW-0275">Fatty acid biosynthesis</keyword>
<dbReference type="GO" id="GO:0005524">
    <property type="term" value="F:ATP binding"/>
    <property type="evidence" value="ECO:0007669"/>
    <property type="project" value="UniProtKB-UniRule"/>
</dbReference>
<evidence type="ECO:0000256" key="8">
    <source>
        <dbReference type="ARBA" id="ARBA00022723"/>
    </source>
</evidence>
<dbReference type="FunFam" id="3.30.1490.20:FF:000003">
    <property type="entry name" value="acetyl-CoA carboxylase isoform X1"/>
    <property type="match status" value="1"/>
</dbReference>
<dbReference type="RefSeq" id="WP_392395892.1">
    <property type="nucleotide sequence ID" value="NZ_JAURTK010000017.1"/>
</dbReference>
<dbReference type="Gene3D" id="3.40.50.20">
    <property type="match status" value="1"/>
</dbReference>
<dbReference type="PANTHER" id="PTHR48095:SF2">
    <property type="entry name" value="BIOTIN CARBOXYLASE, CHLOROPLASTIC"/>
    <property type="match status" value="1"/>
</dbReference>
<dbReference type="PROSITE" id="PS00867">
    <property type="entry name" value="CPSASE_2"/>
    <property type="match status" value="1"/>
</dbReference>
<evidence type="ECO:0000256" key="19">
    <source>
        <dbReference type="RuleBase" id="RU365063"/>
    </source>
</evidence>
<dbReference type="InterPro" id="IPR013815">
    <property type="entry name" value="ATP_grasp_subdomain_1"/>
</dbReference>
<dbReference type="GO" id="GO:0046872">
    <property type="term" value="F:metal ion binding"/>
    <property type="evidence" value="ECO:0007669"/>
    <property type="project" value="UniProtKB-KW"/>
</dbReference>
<dbReference type="PROSITE" id="PS50979">
    <property type="entry name" value="BC"/>
    <property type="match status" value="1"/>
</dbReference>
<dbReference type="Pfam" id="PF00289">
    <property type="entry name" value="Biotin_carb_N"/>
    <property type="match status" value="1"/>
</dbReference>
<dbReference type="GO" id="GO:0004075">
    <property type="term" value="F:biotin carboxylase activity"/>
    <property type="evidence" value="ECO:0007669"/>
    <property type="project" value="UniProtKB-EC"/>
</dbReference>
<dbReference type="EC" id="6.3.4.14" evidence="4 19"/>
<dbReference type="SUPFAM" id="SSF56059">
    <property type="entry name" value="Glutathione synthetase ATP-binding domain-like"/>
    <property type="match status" value="1"/>
</dbReference>
<gene>
    <name evidence="22" type="ORF">J2793_006711</name>
</gene>
<evidence type="ECO:0000256" key="11">
    <source>
        <dbReference type="ARBA" id="ARBA00022840"/>
    </source>
</evidence>
<dbReference type="SMART" id="SM00878">
    <property type="entry name" value="Biotin_carb_C"/>
    <property type="match status" value="1"/>
</dbReference>
<keyword evidence="10 19" id="KW-0276">Fatty acid metabolism</keyword>
<feature type="domain" description="ATP-grasp" evidence="20">
    <location>
        <begin position="126"/>
        <end position="322"/>
    </location>
</feature>
<evidence type="ECO:0000256" key="10">
    <source>
        <dbReference type="ARBA" id="ARBA00022832"/>
    </source>
</evidence>
<dbReference type="InterPro" id="IPR011761">
    <property type="entry name" value="ATP-grasp"/>
</dbReference>
<sequence>MIADIHPFDRILIANRGEIALRIQRACRQLGLACVQAYSSADAGAPYVRCADEAICIGPAPSRQSYLSSAAILLAARASGARAVHPGYGFLSENADFAARLEAAGMTLIGPTSDAMRVLGDKISAKRAMISSGVPCVPGYEGALAADDAALAIASDLGYPLIIKAAGGGGGRGMRVVHNPEELLGAIRITREEAERAFANANVYMERYLQRPRHVEIQVLCDHHGNGVWLGARDCSTQRRHQKVIEEAPAPNVDPALIARVGKLCVDACRQIGYRGLGTFEFLHEDGELFFIEMNTRLQVEHTITEMTSGLDLVELQIRVAQGERLPFTQEEVEVSGHSIECRINAEDPTTFVPSPGTVEFFHAPGGPGIRVDSHVSSGYAIPSHYDSMIAKVITWGKTREQAIVRMEGALREMKIEGVKSNIPLHRDVLQSSEFRRGGMSIHFLERMLDDRRRSQGANKQA</sequence>
<evidence type="ECO:0000313" key="23">
    <source>
        <dbReference type="Proteomes" id="UP001229486"/>
    </source>
</evidence>
<evidence type="ECO:0000256" key="3">
    <source>
        <dbReference type="ARBA" id="ARBA00011750"/>
    </source>
</evidence>
<dbReference type="AlphaFoldDB" id="A0AB73INI4"/>
<dbReference type="InterPro" id="IPR005479">
    <property type="entry name" value="CPAse_ATP-bd"/>
</dbReference>
<comment type="caution">
    <text evidence="22">The sequence shown here is derived from an EMBL/GenBank/DDBJ whole genome shotgun (WGS) entry which is preliminary data.</text>
</comment>
<keyword evidence="6 19" id="KW-0444">Lipid biosynthesis</keyword>
<dbReference type="PROSITE" id="PS50975">
    <property type="entry name" value="ATP_GRASP"/>
    <property type="match status" value="1"/>
</dbReference>